<evidence type="ECO:0000313" key="3">
    <source>
        <dbReference type="EMBL" id="BES88955.1"/>
    </source>
</evidence>
<organism evidence="3 4">
    <name type="scientific">Nesidiocoris tenuis</name>
    <dbReference type="NCBI Taxonomy" id="355587"/>
    <lineage>
        <taxon>Eukaryota</taxon>
        <taxon>Metazoa</taxon>
        <taxon>Ecdysozoa</taxon>
        <taxon>Arthropoda</taxon>
        <taxon>Hexapoda</taxon>
        <taxon>Insecta</taxon>
        <taxon>Pterygota</taxon>
        <taxon>Neoptera</taxon>
        <taxon>Paraneoptera</taxon>
        <taxon>Hemiptera</taxon>
        <taxon>Heteroptera</taxon>
        <taxon>Panheteroptera</taxon>
        <taxon>Cimicomorpha</taxon>
        <taxon>Miridae</taxon>
        <taxon>Dicyphina</taxon>
        <taxon>Nesidiocoris</taxon>
    </lineage>
</organism>
<dbReference type="InterPro" id="IPR036533">
    <property type="entry name" value="BAG_dom_sf"/>
</dbReference>
<dbReference type="Gene3D" id="1.20.58.120">
    <property type="entry name" value="BAG domain"/>
    <property type="match status" value="1"/>
</dbReference>
<feature type="compositionally biased region" description="Low complexity" evidence="1">
    <location>
        <begin position="158"/>
        <end position="171"/>
    </location>
</feature>
<evidence type="ECO:0000256" key="1">
    <source>
        <dbReference type="SAM" id="MobiDB-lite"/>
    </source>
</evidence>
<name>A0ABN7A9Q3_9HEMI</name>
<feature type="region of interest" description="Disordered" evidence="1">
    <location>
        <begin position="271"/>
        <end position="300"/>
    </location>
</feature>
<feature type="compositionally biased region" description="Polar residues" evidence="1">
    <location>
        <begin position="117"/>
        <end position="128"/>
    </location>
</feature>
<reference evidence="3 4" key="1">
    <citation type="submission" date="2023-09" db="EMBL/GenBank/DDBJ databases">
        <title>Nesidiocoris tenuis whole genome shotgun sequence.</title>
        <authorList>
            <person name="Shibata T."/>
            <person name="Shimoda M."/>
            <person name="Kobayashi T."/>
            <person name="Uehara T."/>
        </authorList>
    </citation>
    <scope>NUCLEOTIDE SEQUENCE [LARGE SCALE GENOMIC DNA]</scope>
    <source>
        <strain evidence="3 4">Japan</strain>
    </source>
</reference>
<feature type="domain" description="BAG" evidence="2">
    <location>
        <begin position="7"/>
        <end position="67"/>
    </location>
</feature>
<dbReference type="InterPro" id="IPR003103">
    <property type="entry name" value="BAG_domain"/>
</dbReference>
<feature type="compositionally biased region" description="Basic and acidic residues" evidence="1">
    <location>
        <begin position="404"/>
        <end position="415"/>
    </location>
</feature>
<evidence type="ECO:0000259" key="2">
    <source>
        <dbReference type="Pfam" id="PF02179"/>
    </source>
</evidence>
<feature type="region of interest" description="Disordered" evidence="1">
    <location>
        <begin position="73"/>
        <end position="190"/>
    </location>
</feature>
<accession>A0ABN7A9Q3</accession>
<evidence type="ECO:0000313" key="4">
    <source>
        <dbReference type="Proteomes" id="UP001307889"/>
    </source>
</evidence>
<proteinExistence type="predicted"/>
<dbReference type="SUPFAM" id="SSF63491">
    <property type="entry name" value="BAG domain"/>
    <property type="match status" value="1"/>
</dbReference>
<dbReference type="Proteomes" id="UP001307889">
    <property type="component" value="Chromosome 1"/>
</dbReference>
<sequence length="563" mass="61233">MSNFEKLINEVNPTPLPSTQQHALLDELVTTTLLKLDEVNIGSHASGRAIRKSAVNQVMHFANLLDEPTEVLDEKGHLSEPSDASSRPKKHSADFPSTSTTHRELSTLPYMKRKTTTTHNGRPNTQKMPTRLKSSPAEGASAAIRSEKHSSGLALNHPSPLKSASPSLSVSTDSQHWTRESPNHKFVSPVNFPGTIPPDFQTVRSTSNHGQKLHHASRRRCRDARAINATNYADVNWTNLKSANSSQATGNRGPYPAKTIVPVHTIKVPIPITDAPPPVRSATSGTAGRKWDSARDRRKSTKTIVPVHTIKVPIPIADAPPPVRSATSGTAGRKWDSARDRRKSTKTIVPALTVNVPIPIADAPPPGRSATSGTAGWRWGSARDKRKSTTQASSNIAKPQNRTTTEHCCKPDTTGKIRPTITIGSAEAKQPRPSGPATQANPKTGRQENNYVQATITQHGASSTCARSNNGHRCTTPASHQAKTKASGPCTNSSQIIKVHKAEPIGRRCTASLPVPRYGQVQGLPNYKTNSRPFNDQRPPINLATFSDHYRQRTRYFWNSSAR</sequence>
<feature type="compositionally biased region" description="Polar residues" evidence="1">
    <location>
        <begin position="436"/>
        <end position="446"/>
    </location>
</feature>
<dbReference type="EMBL" id="AP028909">
    <property type="protein sequence ID" value="BES88955.1"/>
    <property type="molecule type" value="Genomic_DNA"/>
</dbReference>
<feature type="compositionally biased region" description="Polar residues" evidence="1">
    <location>
        <begin position="389"/>
        <end position="403"/>
    </location>
</feature>
<dbReference type="Pfam" id="PF02179">
    <property type="entry name" value="BAG"/>
    <property type="match status" value="1"/>
</dbReference>
<protein>
    <recommendedName>
        <fullName evidence="2">BAG domain-containing protein</fullName>
    </recommendedName>
</protein>
<feature type="region of interest" description="Disordered" evidence="1">
    <location>
        <begin position="359"/>
        <end position="446"/>
    </location>
</feature>
<keyword evidence="4" id="KW-1185">Reference proteome</keyword>
<gene>
    <name evidence="3" type="ORF">NTJ_01763</name>
</gene>
<feature type="region of interest" description="Disordered" evidence="1">
    <location>
        <begin position="315"/>
        <end position="344"/>
    </location>
</feature>